<organism evidence="1 2">
    <name type="scientific">Aspergillus parasiticus</name>
    <dbReference type="NCBI Taxonomy" id="5067"/>
    <lineage>
        <taxon>Eukaryota</taxon>
        <taxon>Fungi</taxon>
        <taxon>Dikarya</taxon>
        <taxon>Ascomycota</taxon>
        <taxon>Pezizomycotina</taxon>
        <taxon>Eurotiomycetes</taxon>
        <taxon>Eurotiomycetidae</taxon>
        <taxon>Eurotiales</taxon>
        <taxon>Aspergillaceae</taxon>
        <taxon>Aspergillus</taxon>
        <taxon>Aspergillus subgen. Circumdati</taxon>
    </lineage>
</organism>
<dbReference type="VEuPathDB" id="FungiDB:BDV34DRAFT_191533"/>
<name>A0A5N6DR79_ASPPA</name>
<keyword evidence="2" id="KW-1185">Reference proteome</keyword>
<evidence type="ECO:0000313" key="1">
    <source>
        <dbReference type="EMBL" id="KAB8207656.1"/>
    </source>
</evidence>
<dbReference type="AlphaFoldDB" id="A0A5N6DR79"/>
<accession>A0A5N6DR79</accession>
<protein>
    <submittedName>
        <fullName evidence="1">Uncharacterized protein</fullName>
    </submittedName>
</protein>
<evidence type="ECO:0000313" key="2">
    <source>
        <dbReference type="Proteomes" id="UP000326532"/>
    </source>
</evidence>
<gene>
    <name evidence="1" type="ORF">BDV34DRAFT_191533</name>
</gene>
<sequence length="64" mass="7253">MRTTFPTSWGYRPKDATCQGQFQQTFDEQSEFETLFESFGTMDYSPFLCVARTLFAHPVSGGGN</sequence>
<proteinExistence type="predicted"/>
<dbReference type="Proteomes" id="UP000326532">
    <property type="component" value="Unassembled WGS sequence"/>
</dbReference>
<reference evidence="1 2" key="1">
    <citation type="submission" date="2019-04" db="EMBL/GenBank/DDBJ databases">
        <title>Fungal friends and foes A comparative genomics study of 23 Aspergillus species from section Flavi.</title>
        <authorList>
            <consortium name="DOE Joint Genome Institute"/>
            <person name="Kjaerbolling I."/>
            <person name="Vesth T.C."/>
            <person name="Frisvad J.C."/>
            <person name="Nybo J.L."/>
            <person name="Theobald S."/>
            <person name="Kildgaard S."/>
            <person name="Petersen T.I."/>
            <person name="Kuo A."/>
            <person name="Sato A."/>
            <person name="Lyhne E.K."/>
            <person name="Kogle M.E."/>
            <person name="Wiebenga A."/>
            <person name="Kun R.S."/>
            <person name="Lubbers R.J."/>
            <person name="Makela M.R."/>
            <person name="Barry K."/>
            <person name="Chovatia M."/>
            <person name="Clum A."/>
            <person name="Daum C."/>
            <person name="Haridas S."/>
            <person name="He G."/>
            <person name="LaButti K."/>
            <person name="Lipzen A."/>
            <person name="Mondo S."/>
            <person name="Pangilinan J."/>
            <person name="Riley R."/>
            <person name="Salamov A."/>
            <person name="Simmons B.A."/>
            <person name="Magnuson J.K."/>
            <person name="Henrissat B."/>
            <person name="Mortensen U.H."/>
            <person name="Larsen T.O."/>
            <person name="De vries R.P."/>
            <person name="Grigoriev I.V."/>
            <person name="Machida M."/>
            <person name="Baker S.E."/>
            <person name="Andersen M.R."/>
        </authorList>
    </citation>
    <scope>NUCLEOTIDE SEQUENCE [LARGE SCALE GENOMIC DNA]</scope>
    <source>
        <strain evidence="1 2">CBS 117618</strain>
    </source>
</reference>
<dbReference type="EMBL" id="ML734955">
    <property type="protein sequence ID" value="KAB8207656.1"/>
    <property type="molecule type" value="Genomic_DNA"/>
</dbReference>